<dbReference type="EMBL" id="DXBF01000054">
    <property type="protein sequence ID" value="HIZ62404.1"/>
    <property type="molecule type" value="Genomic_DNA"/>
</dbReference>
<reference evidence="3" key="1">
    <citation type="journal article" date="2021" name="PeerJ">
        <title>Extensive microbial diversity within the chicken gut microbiome revealed by metagenomics and culture.</title>
        <authorList>
            <person name="Gilroy R."/>
            <person name="Ravi A."/>
            <person name="Getino M."/>
            <person name="Pursley I."/>
            <person name="Horton D.L."/>
            <person name="Alikhan N.F."/>
            <person name="Baker D."/>
            <person name="Gharbi K."/>
            <person name="Hall N."/>
            <person name="Watson M."/>
            <person name="Adriaenssens E.M."/>
            <person name="Foster-Nyarko E."/>
            <person name="Jarju S."/>
            <person name="Secka A."/>
            <person name="Antonio M."/>
            <person name="Oren A."/>
            <person name="Chaudhuri R.R."/>
            <person name="La Ragione R."/>
            <person name="Hildebrand F."/>
            <person name="Pallen M.J."/>
        </authorList>
    </citation>
    <scope>NUCLEOTIDE SEQUENCE</scope>
    <source>
        <strain evidence="3">CHK188-11489</strain>
    </source>
</reference>
<dbReference type="CDD" id="cd03413">
    <property type="entry name" value="CbiK_C"/>
    <property type="match status" value="1"/>
</dbReference>
<dbReference type="InterPro" id="IPR010388">
    <property type="entry name" value="Anaerobic_Co-chelatase"/>
</dbReference>
<accession>A0A9D2FJJ3</accession>
<comment type="caution">
    <text evidence="3">The sequence shown here is derived from an EMBL/GenBank/DDBJ whole genome shotgun (WGS) entry which is preliminary data.</text>
</comment>
<reference evidence="3" key="2">
    <citation type="submission" date="2021-04" db="EMBL/GenBank/DDBJ databases">
        <authorList>
            <person name="Gilroy R."/>
        </authorList>
    </citation>
    <scope>NUCLEOTIDE SEQUENCE</scope>
    <source>
        <strain evidence="3">CHK188-11489</strain>
    </source>
</reference>
<dbReference type="SUPFAM" id="SSF53800">
    <property type="entry name" value="Chelatase"/>
    <property type="match status" value="1"/>
</dbReference>
<dbReference type="PIRSF" id="PIRSF033579">
    <property type="entry name" value="Anaer_Co_chel"/>
    <property type="match status" value="1"/>
</dbReference>
<dbReference type="Gene3D" id="3.40.50.1400">
    <property type="match status" value="2"/>
</dbReference>
<dbReference type="Pfam" id="PF06180">
    <property type="entry name" value="CbiK"/>
    <property type="match status" value="1"/>
</dbReference>
<feature type="active site" description="Proton acceptor" evidence="1">
    <location>
        <position position="143"/>
    </location>
</feature>
<evidence type="ECO:0000256" key="1">
    <source>
        <dbReference type="PIRSR" id="PIRSR033579-1"/>
    </source>
</evidence>
<feature type="binding site" evidence="2">
    <location>
        <position position="206"/>
    </location>
    <ligand>
        <name>Co(2+)</name>
        <dbReference type="ChEBI" id="CHEBI:48828"/>
    </ligand>
</feature>
<dbReference type="GO" id="GO:0016852">
    <property type="term" value="F:sirohydrochlorin cobaltochelatase activity"/>
    <property type="evidence" value="ECO:0007669"/>
    <property type="project" value="InterPro"/>
</dbReference>
<dbReference type="AlphaFoldDB" id="A0A9D2FJJ3"/>
<dbReference type="GO" id="GO:0046872">
    <property type="term" value="F:metal ion binding"/>
    <property type="evidence" value="ECO:0007669"/>
    <property type="project" value="UniProtKB-KW"/>
</dbReference>
<name>A0A9D2FJJ3_9FIRM</name>
<gene>
    <name evidence="3" type="ORF">H9724_06530</name>
</gene>
<evidence type="ECO:0000256" key="2">
    <source>
        <dbReference type="PIRSR" id="PIRSR033579-3"/>
    </source>
</evidence>
<organism evidence="3 4">
    <name type="scientific">Candidatus Gemmiger avistercoris</name>
    <dbReference type="NCBI Taxonomy" id="2838606"/>
    <lineage>
        <taxon>Bacteria</taxon>
        <taxon>Bacillati</taxon>
        <taxon>Bacillota</taxon>
        <taxon>Clostridia</taxon>
        <taxon>Eubacteriales</taxon>
        <taxon>Gemmiger</taxon>
    </lineage>
</organism>
<keyword evidence="2" id="KW-0479">Metal-binding</keyword>
<proteinExistence type="predicted"/>
<dbReference type="GO" id="GO:0019251">
    <property type="term" value="P:anaerobic cobalamin biosynthetic process"/>
    <property type="evidence" value="ECO:0007669"/>
    <property type="project" value="InterPro"/>
</dbReference>
<keyword evidence="2" id="KW-0170">Cobalt</keyword>
<evidence type="ECO:0000313" key="3">
    <source>
        <dbReference type="EMBL" id="HIZ62404.1"/>
    </source>
</evidence>
<sequence>MVKKALVCVSFGTGAESGRADLQAVEAALQAAAPDRLFTRACASPAVRAILRARGVASVGLSEALEALAARGVEDVAVQPAYLLYGGEYDKIRAETARWQGCFTCLRLGEPLLAGTEDLQRVAQALAEAWPPVPGEALILMGHGTPHFAGMAYAALQSAFALQGCRDVFVVVPRGWPTLEAILPALRAGGYGAAHLVPLLLTAGAHACRDMAGEAPGSLKRQLRAAGLSVRCTLQGLGSLTAIQRLYCEKLARLLE</sequence>
<feature type="binding site" evidence="2">
    <location>
        <position position="143"/>
    </location>
    <ligand>
        <name>Co(2+)</name>
        <dbReference type="ChEBI" id="CHEBI:48828"/>
    </ligand>
</feature>
<protein>
    <submittedName>
        <fullName evidence="3">Sirohydrochlorin cobaltochelatase</fullName>
    </submittedName>
</protein>
<evidence type="ECO:0000313" key="4">
    <source>
        <dbReference type="Proteomes" id="UP000824105"/>
    </source>
</evidence>
<dbReference type="Proteomes" id="UP000824105">
    <property type="component" value="Unassembled WGS sequence"/>
</dbReference>